<dbReference type="PANTHER" id="PTHR27003:SF361">
    <property type="entry name" value="PROTEIN KINASE DOMAIN-CONTAINING PROTEIN"/>
    <property type="match status" value="1"/>
</dbReference>
<dbReference type="InterPro" id="IPR011009">
    <property type="entry name" value="Kinase-like_dom_sf"/>
</dbReference>
<accession>A0A6L2KQZ1</accession>
<evidence type="ECO:0000259" key="2">
    <source>
        <dbReference type="PROSITE" id="PS50011"/>
    </source>
</evidence>
<evidence type="ECO:0000256" key="1">
    <source>
        <dbReference type="SAM" id="MobiDB-lite"/>
    </source>
</evidence>
<organism evidence="3">
    <name type="scientific">Tanacetum cinerariifolium</name>
    <name type="common">Dalmatian daisy</name>
    <name type="synonym">Chrysanthemum cinerariifolium</name>
    <dbReference type="NCBI Taxonomy" id="118510"/>
    <lineage>
        <taxon>Eukaryota</taxon>
        <taxon>Viridiplantae</taxon>
        <taxon>Streptophyta</taxon>
        <taxon>Embryophyta</taxon>
        <taxon>Tracheophyta</taxon>
        <taxon>Spermatophyta</taxon>
        <taxon>Magnoliopsida</taxon>
        <taxon>eudicotyledons</taxon>
        <taxon>Gunneridae</taxon>
        <taxon>Pentapetalae</taxon>
        <taxon>asterids</taxon>
        <taxon>campanulids</taxon>
        <taxon>Asterales</taxon>
        <taxon>Asteraceae</taxon>
        <taxon>Asteroideae</taxon>
        <taxon>Anthemideae</taxon>
        <taxon>Anthemidinae</taxon>
        <taxon>Tanacetum</taxon>
    </lineage>
</organism>
<dbReference type="PROSITE" id="PS50011">
    <property type="entry name" value="PROTEIN_KINASE_DOM"/>
    <property type="match status" value="1"/>
</dbReference>
<feature type="compositionally biased region" description="Polar residues" evidence="1">
    <location>
        <begin position="85"/>
        <end position="101"/>
    </location>
</feature>
<dbReference type="Pfam" id="PF07714">
    <property type="entry name" value="PK_Tyr_Ser-Thr"/>
    <property type="match status" value="1"/>
</dbReference>
<dbReference type="InterPro" id="IPR000719">
    <property type="entry name" value="Prot_kinase_dom"/>
</dbReference>
<dbReference type="Gene3D" id="3.30.200.20">
    <property type="entry name" value="Phosphorylase Kinase, domain 1"/>
    <property type="match status" value="1"/>
</dbReference>
<dbReference type="GO" id="GO:0004714">
    <property type="term" value="F:transmembrane receptor protein tyrosine kinase activity"/>
    <property type="evidence" value="ECO:0007669"/>
    <property type="project" value="InterPro"/>
</dbReference>
<name>A0A6L2KQZ1_TANCI</name>
<dbReference type="SUPFAM" id="SSF56112">
    <property type="entry name" value="Protein kinase-like (PK-like)"/>
    <property type="match status" value="1"/>
</dbReference>
<keyword evidence="3" id="KW-0808">Transferase</keyword>
<sequence length="113" mass="12342">MIAVKRLNEQFGQGLNEFLTETRLLSGQRHPNLISLVGYCDEGKEKTIGYEYAERGGLDQYMEKAPLLLSRGYKDSRFVLISASSAPSNVSPRHGTATTPLPSCAKANAKPLA</sequence>
<feature type="domain" description="Protein kinase" evidence="2">
    <location>
        <begin position="1"/>
        <end position="113"/>
    </location>
</feature>
<reference evidence="3" key="1">
    <citation type="journal article" date="2019" name="Sci. Rep.">
        <title>Draft genome of Tanacetum cinerariifolium, the natural source of mosquito coil.</title>
        <authorList>
            <person name="Yamashiro T."/>
            <person name="Shiraishi A."/>
            <person name="Satake H."/>
            <person name="Nakayama K."/>
        </authorList>
    </citation>
    <scope>NUCLEOTIDE SEQUENCE</scope>
</reference>
<dbReference type="GO" id="GO:0005886">
    <property type="term" value="C:plasma membrane"/>
    <property type="evidence" value="ECO:0007669"/>
    <property type="project" value="TreeGrafter"/>
</dbReference>
<keyword evidence="3" id="KW-0418">Kinase</keyword>
<proteinExistence type="predicted"/>
<dbReference type="PANTHER" id="PTHR27003">
    <property type="entry name" value="OS07G0166700 PROTEIN"/>
    <property type="match status" value="1"/>
</dbReference>
<dbReference type="AlphaFoldDB" id="A0A6L2KQZ1"/>
<dbReference type="GO" id="GO:0009506">
    <property type="term" value="C:plasmodesma"/>
    <property type="evidence" value="ECO:0007669"/>
    <property type="project" value="TreeGrafter"/>
</dbReference>
<dbReference type="InterPro" id="IPR045272">
    <property type="entry name" value="ANXUR1/2-like"/>
</dbReference>
<dbReference type="InterPro" id="IPR001245">
    <property type="entry name" value="Ser-Thr/Tyr_kinase_cat_dom"/>
</dbReference>
<gene>
    <name evidence="3" type="ORF">Tci_023694</name>
</gene>
<dbReference type="EMBL" id="BKCJ010002907">
    <property type="protein sequence ID" value="GEU51716.1"/>
    <property type="molecule type" value="Genomic_DNA"/>
</dbReference>
<evidence type="ECO:0000313" key="3">
    <source>
        <dbReference type="EMBL" id="GEU51716.1"/>
    </source>
</evidence>
<feature type="region of interest" description="Disordered" evidence="1">
    <location>
        <begin position="85"/>
        <end position="113"/>
    </location>
</feature>
<dbReference type="GO" id="GO:0005524">
    <property type="term" value="F:ATP binding"/>
    <property type="evidence" value="ECO:0007669"/>
    <property type="project" value="InterPro"/>
</dbReference>
<comment type="caution">
    <text evidence="3">The sequence shown here is derived from an EMBL/GenBank/DDBJ whole genome shotgun (WGS) entry which is preliminary data.</text>
</comment>
<protein>
    <submittedName>
        <fullName evidence="3">Serine-threonine/tyrosine-protein kinase catalytic domain-containing protein</fullName>
    </submittedName>
</protein>